<evidence type="ECO:0000313" key="1">
    <source>
        <dbReference type="EMBL" id="CRK93318.1"/>
    </source>
</evidence>
<name>A0A1J1I385_9DIPT</name>
<accession>A0A1J1I385</accession>
<proteinExistence type="predicted"/>
<dbReference type="EMBL" id="CVRI01000037">
    <property type="protein sequence ID" value="CRK93318.1"/>
    <property type="molecule type" value="Genomic_DNA"/>
</dbReference>
<organism evidence="1 2">
    <name type="scientific">Clunio marinus</name>
    <dbReference type="NCBI Taxonomy" id="568069"/>
    <lineage>
        <taxon>Eukaryota</taxon>
        <taxon>Metazoa</taxon>
        <taxon>Ecdysozoa</taxon>
        <taxon>Arthropoda</taxon>
        <taxon>Hexapoda</taxon>
        <taxon>Insecta</taxon>
        <taxon>Pterygota</taxon>
        <taxon>Neoptera</taxon>
        <taxon>Endopterygota</taxon>
        <taxon>Diptera</taxon>
        <taxon>Nematocera</taxon>
        <taxon>Chironomoidea</taxon>
        <taxon>Chironomidae</taxon>
        <taxon>Clunio</taxon>
    </lineage>
</organism>
<dbReference type="OrthoDB" id="7790869at2759"/>
<reference evidence="1 2" key="1">
    <citation type="submission" date="2015-04" db="EMBL/GenBank/DDBJ databases">
        <authorList>
            <person name="Syromyatnikov M.Y."/>
            <person name="Popov V.N."/>
        </authorList>
    </citation>
    <scope>NUCLEOTIDE SEQUENCE [LARGE SCALE GENOMIC DNA]</scope>
</reference>
<dbReference type="AlphaFoldDB" id="A0A1J1I385"/>
<dbReference type="Proteomes" id="UP000183832">
    <property type="component" value="Unassembled WGS sequence"/>
</dbReference>
<keyword evidence="2" id="KW-1185">Reference proteome</keyword>
<protein>
    <submittedName>
        <fullName evidence="1">CLUMA_CG006859, isoform A</fullName>
    </submittedName>
</protein>
<gene>
    <name evidence="1" type="ORF">CLUMA_CG006859</name>
</gene>
<sequence length="223" mass="25226">MRVEAEESFNALFLNNIADTNEPTSVAVKLHRALFDDSDTNKIKLSSVGEPFSITGNLIQRKLDSTVDDKLLDAKTKSNKDSVNSISLATANVASNQEKLKHSKATTNKVALARNEREKLNIHVDHNNAQSFSDFFKSIFRCNATRTSNKKINEQIQLDYPLNLHFRMNEIFSMHDKLSDIAENFNDLYSAGCFSWDELSDCSVTVRYEFGFSKKFVAVELNT</sequence>
<evidence type="ECO:0000313" key="2">
    <source>
        <dbReference type="Proteomes" id="UP000183832"/>
    </source>
</evidence>